<evidence type="ECO:0000313" key="2">
    <source>
        <dbReference type="Proteomes" id="UP000221980"/>
    </source>
</evidence>
<comment type="caution">
    <text evidence="1">The sequence shown here is derived from an EMBL/GenBank/DDBJ whole genome shotgun (WGS) entry which is preliminary data.</text>
</comment>
<sequence length="218" mass="26579">MTYLSWLKRAVLRLCRGILTHDAKFEKLAKWVLQNEDWKRCHRDRVRADYMSQFINHWWLRLYGSDSHWSKKYQHWQVNELENEFALIFFEQSLYSLQLESKFEVIYKRRADIPSHLKTASFFVNEKWYRDELIACAAYIGKKQAWPLYNIMEAERICQLYPLRCSCPDDYSELLTKSQLKKMGFSDPDIQSMIPVCERQNRYNSEWYCLYQLPHERC</sequence>
<protein>
    <submittedName>
        <fullName evidence="1">Uncharacterized protein</fullName>
    </submittedName>
</protein>
<accession>A0A2D0JMG4</accession>
<evidence type="ECO:0000313" key="1">
    <source>
        <dbReference type="EMBL" id="PHM47504.1"/>
    </source>
</evidence>
<name>A0A2D0JMG4_9GAMM</name>
<gene>
    <name evidence="1" type="ORF">Xmir_03247</name>
</gene>
<proteinExistence type="predicted"/>
<reference evidence="1 2" key="1">
    <citation type="journal article" date="2017" name="Nat. Microbiol.">
        <title>Natural product diversity associated with the nematode symbionts Photorhabdus and Xenorhabdus.</title>
        <authorList>
            <person name="Tobias N.J."/>
            <person name="Wolff H."/>
            <person name="Djahanschiri B."/>
            <person name="Grundmann F."/>
            <person name="Kronenwerth M."/>
            <person name="Shi Y.M."/>
            <person name="Simonyi S."/>
            <person name="Grun P."/>
            <person name="Shapiro-Ilan D."/>
            <person name="Pidot S.J."/>
            <person name="Stinear T.P."/>
            <person name="Ebersberger I."/>
            <person name="Bode H.B."/>
        </authorList>
    </citation>
    <scope>NUCLEOTIDE SEQUENCE [LARGE SCALE GENOMIC DNA]</scope>
    <source>
        <strain evidence="1 2">DSM 17902</strain>
    </source>
</reference>
<keyword evidence="2" id="KW-1185">Reference proteome</keyword>
<organism evidence="1 2">
    <name type="scientific">Xenorhabdus miraniensis</name>
    <dbReference type="NCBI Taxonomy" id="351674"/>
    <lineage>
        <taxon>Bacteria</taxon>
        <taxon>Pseudomonadati</taxon>
        <taxon>Pseudomonadota</taxon>
        <taxon>Gammaproteobacteria</taxon>
        <taxon>Enterobacterales</taxon>
        <taxon>Morganellaceae</taxon>
        <taxon>Xenorhabdus</taxon>
    </lineage>
</organism>
<dbReference type="EMBL" id="NITZ01000018">
    <property type="protein sequence ID" value="PHM47504.1"/>
    <property type="molecule type" value="Genomic_DNA"/>
</dbReference>
<dbReference type="AlphaFoldDB" id="A0A2D0JMG4"/>
<dbReference type="Proteomes" id="UP000221980">
    <property type="component" value="Unassembled WGS sequence"/>
</dbReference>